<comment type="caution">
    <text evidence="2">The sequence shown here is derived from an EMBL/GenBank/DDBJ whole genome shotgun (WGS) entry which is preliminary data.</text>
</comment>
<evidence type="ECO:0000259" key="1">
    <source>
        <dbReference type="SMART" id="SM00460"/>
    </source>
</evidence>
<dbReference type="Pfam" id="PF08379">
    <property type="entry name" value="Bact_transglu_N"/>
    <property type="match status" value="1"/>
</dbReference>
<dbReference type="PANTHER" id="PTHR33490:SF6">
    <property type="entry name" value="SLL1049 PROTEIN"/>
    <property type="match status" value="1"/>
</dbReference>
<accession>A0A402A6S6</accession>
<dbReference type="PANTHER" id="PTHR33490">
    <property type="entry name" value="BLR5614 PROTEIN-RELATED"/>
    <property type="match status" value="1"/>
</dbReference>
<proteinExistence type="predicted"/>
<reference evidence="3" key="1">
    <citation type="submission" date="2018-12" db="EMBL/GenBank/DDBJ databases">
        <title>Tengunoibacter tsumagoiensis gen. nov., sp. nov., Dictyobacter kobayashii sp. nov., D. alpinus sp. nov., and D. joshuensis sp. nov. and description of Dictyobacteraceae fam. nov. within the order Ktedonobacterales isolated from Tengu-no-mugimeshi.</title>
        <authorList>
            <person name="Wang C.M."/>
            <person name="Zheng Y."/>
            <person name="Sakai Y."/>
            <person name="Toyoda A."/>
            <person name="Minakuchi Y."/>
            <person name="Abe K."/>
            <person name="Yokota A."/>
            <person name="Yabe S."/>
        </authorList>
    </citation>
    <scope>NUCLEOTIDE SEQUENCE [LARGE SCALE GENOMIC DNA]</scope>
    <source>
        <strain evidence="3">Uno3</strain>
    </source>
</reference>
<evidence type="ECO:0000313" key="2">
    <source>
        <dbReference type="EMBL" id="GCE14691.1"/>
    </source>
</evidence>
<dbReference type="SUPFAM" id="SSF54001">
    <property type="entry name" value="Cysteine proteinases"/>
    <property type="match status" value="1"/>
</dbReference>
<name>A0A402A6S6_9CHLR</name>
<dbReference type="InterPro" id="IPR038765">
    <property type="entry name" value="Papain-like_cys_pep_sf"/>
</dbReference>
<dbReference type="OrthoDB" id="9787782at2"/>
<keyword evidence="3" id="KW-1185">Reference proteome</keyword>
<dbReference type="InterPro" id="IPR002931">
    <property type="entry name" value="Transglutaminase-like"/>
</dbReference>
<dbReference type="Pfam" id="PF01841">
    <property type="entry name" value="Transglut_core"/>
    <property type="match status" value="1"/>
</dbReference>
<dbReference type="AlphaFoldDB" id="A0A402A6S6"/>
<protein>
    <submittedName>
        <fullName evidence="2">Transglutaminase</fullName>
    </submittedName>
</protein>
<dbReference type="EMBL" id="BIFR01000002">
    <property type="protein sequence ID" value="GCE14691.1"/>
    <property type="molecule type" value="Genomic_DNA"/>
</dbReference>
<evidence type="ECO:0000313" key="3">
    <source>
        <dbReference type="Proteomes" id="UP000287352"/>
    </source>
</evidence>
<dbReference type="Proteomes" id="UP000287352">
    <property type="component" value="Unassembled WGS sequence"/>
</dbReference>
<dbReference type="InterPro" id="IPR013589">
    <property type="entry name" value="Bac_transglu_N"/>
</dbReference>
<dbReference type="SMART" id="SM00460">
    <property type="entry name" value="TGc"/>
    <property type="match status" value="1"/>
</dbReference>
<organism evidence="2 3">
    <name type="scientific">Tengunoibacter tsumagoiensis</name>
    <dbReference type="NCBI Taxonomy" id="2014871"/>
    <lineage>
        <taxon>Bacteria</taxon>
        <taxon>Bacillati</taxon>
        <taxon>Chloroflexota</taxon>
        <taxon>Ktedonobacteria</taxon>
        <taxon>Ktedonobacterales</taxon>
        <taxon>Dictyobacteraceae</taxon>
        <taxon>Tengunoibacter</taxon>
    </lineage>
</organism>
<sequence>MYYTVQHITKFRYSAPITESIMEVRIQPRSEGQQHCLDFRLTTSPRTQILTYRDDLSNRVHHFDIPNSHSHLTITAEAIVEVLPPLPLPDELSASAWEELDALTANDEYWDMLKPSHFTQPSEIFYAFMRELDIQRRHDPLSALHEINHKLYASIEYAKKNTRVDSPIDDALRIRRGVCQDFAHIMITMVRSLQIPCRYVSGYLFARGNDPRAQSSAGATHAWVEALLPGLGWVGFDPTNDTLAGERHIRIAVGRDYSDVPPTHGIFRGKADSDLSVSVRVFPTEAPPLSAELSLEADWIPVMHTAYEPEENIHLQPQQQ</sequence>
<dbReference type="Gene3D" id="3.10.620.30">
    <property type="match status" value="1"/>
</dbReference>
<gene>
    <name evidence="2" type="ORF">KTT_45500</name>
</gene>
<feature type="domain" description="Transglutaminase-like" evidence="1">
    <location>
        <begin position="171"/>
        <end position="240"/>
    </location>
</feature>